<evidence type="ECO:0000256" key="1">
    <source>
        <dbReference type="SAM" id="Phobius"/>
    </source>
</evidence>
<keyword evidence="1" id="KW-1133">Transmembrane helix</keyword>
<accession>W6AUW3</accession>
<gene>
    <name evidence="2" type="ORF">P344_00505</name>
</gene>
<feature type="transmembrane region" description="Helical" evidence="1">
    <location>
        <begin position="42"/>
        <end position="66"/>
    </location>
</feature>
<dbReference type="Proteomes" id="UP000019260">
    <property type="component" value="Chromosome"/>
</dbReference>
<sequence>MIIENRMEAFDDKTHELIIYEERIEYLELYINEVKKQLPKELILLVIHYELIVIFIHQVVVIGKIMV</sequence>
<dbReference type="AlphaFoldDB" id="W6AUW3"/>
<dbReference type="KEGG" id="smia:P344_00505"/>
<dbReference type="PATRIC" id="fig|838561.3.peg.99"/>
<dbReference type="RefSeq" id="WP_025316918.1">
    <property type="nucleotide sequence ID" value="NZ_CP002082.1"/>
</dbReference>
<dbReference type="EMBL" id="CP006720">
    <property type="protein sequence ID" value="AHI57474.1"/>
    <property type="molecule type" value="Genomic_DNA"/>
</dbReference>
<dbReference type="STRING" id="838561.P344_00505"/>
<organism evidence="2 3">
    <name type="scientific">Spiroplasma mirum ATCC 29335</name>
    <dbReference type="NCBI Taxonomy" id="838561"/>
    <lineage>
        <taxon>Bacteria</taxon>
        <taxon>Bacillati</taxon>
        <taxon>Mycoplasmatota</taxon>
        <taxon>Mollicutes</taxon>
        <taxon>Entomoplasmatales</taxon>
        <taxon>Spiroplasmataceae</taxon>
        <taxon>Spiroplasma</taxon>
    </lineage>
</organism>
<name>W6AUW3_9MOLU</name>
<evidence type="ECO:0000313" key="2">
    <source>
        <dbReference type="EMBL" id="AHI57474.1"/>
    </source>
</evidence>
<protein>
    <submittedName>
        <fullName evidence="2">Uncharacterized protein</fullName>
    </submittedName>
</protein>
<proteinExistence type="predicted"/>
<keyword evidence="3" id="KW-1185">Reference proteome</keyword>
<keyword evidence="1" id="KW-0812">Transmembrane</keyword>
<keyword evidence="1" id="KW-0472">Membrane</keyword>
<evidence type="ECO:0000313" key="3">
    <source>
        <dbReference type="Proteomes" id="UP000019260"/>
    </source>
</evidence>
<reference evidence="2 3" key="1">
    <citation type="submission" date="2013-09" db="EMBL/GenBank/DDBJ databases">
        <title>Complete genome sequence of Spiroplasma mirum suckling mouse cataract agent.</title>
        <authorList>
            <person name="Landry C.A."/>
            <person name="Bastian F.O."/>
            <person name="Thune R.L."/>
        </authorList>
    </citation>
    <scope>NUCLEOTIDE SEQUENCE [LARGE SCALE GENOMIC DNA]</scope>
    <source>
        <strain evidence="2 3">SMCA</strain>
    </source>
</reference>
<dbReference type="HOGENOM" id="CLU_2810274_0_0_14"/>